<evidence type="ECO:0000313" key="6">
    <source>
        <dbReference type="Proteomes" id="UP000756860"/>
    </source>
</evidence>
<dbReference type="PANTHER" id="PTHR11712:SF336">
    <property type="entry name" value="3-OXOACYL-[ACYL-CARRIER-PROTEIN] SYNTHASE, MITOCHONDRIAL"/>
    <property type="match status" value="1"/>
</dbReference>
<dbReference type="Proteomes" id="UP000756860">
    <property type="component" value="Unassembled WGS sequence"/>
</dbReference>
<dbReference type="InterPro" id="IPR014030">
    <property type="entry name" value="Ketoacyl_synth_N"/>
</dbReference>
<keyword evidence="6" id="KW-1185">Reference proteome</keyword>
<proteinExistence type="inferred from homology"/>
<evidence type="ECO:0000259" key="4">
    <source>
        <dbReference type="PROSITE" id="PS52004"/>
    </source>
</evidence>
<evidence type="ECO:0000256" key="3">
    <source>
        <dbReference type="RuleBase" id="RU003694"/>
    </source>
</evidence>
<comment type="caution">
    <text evidence="5">The sequence shown here is derived from an EMBL/GenBank/DDBJ whole genome shotgun (WGS) entry which is preliminary data.</text>
</comment>
<gene>
    <name evidence="5" type="ORF">KI810_04930</name>
</gene>
<dbReference type="Pfam" id="PF00109">
    <property type="entry name" value="ketoacyl-synt"/>
    <property type="match status" value="1"/>
</dbReference>
<organism evidence="5 6">
    <name type="scientific">Geomobilimonas luticola</name>
    <dbReference type="NCBI Taxonomy" id="1114878"/>
    <lineage>
        <taxon>Bacteria</taxon>
        <taxon>Pseudomonadati</taxon>
        <taxon>Thermodesulfobacteriota</taxon>
        <taxon>Desulfuromonadia</taxon>
        <taxon>Geobacterales</taxon>
        <taxon>Geobacteraceae</taxon>
        <taxon>Geomobilimonas</taxon>
    </lineage>
</organism>
<protein>
    <submittedName>
        <fullName evidence="5">Beta-ketoacyl-[acyl-carrier-protein] synthase family protein</fullName>
    </submittedName>
</protein>
<dbReference type="SMART" id="SM00825">
    <property type="entry name" value="PKS_KS"/>
    <property type="match status" value="1"/>
</dbReference>
<evidence type="ECO:0000256" key="1">
    <source>
        <dbReference type="ARBA" id="ARBA00008467"/>
    </source>
</evidence>
<dbReference type="PROSITE" id="PS52004">
    <property type="entry name" value="KS3_2"/>
    <property type="match status" value="1"/>
</dbReference>
<dbReference type="RefSeq" id="WP_214174335.1">
    <property type="nucleotide sequence ID" value="NZ_JAHCVK010000001.1"/>
</dbReference>
<dbReference type="InterPro" id="IPR014031">
    <property type="entry name" value="Ketoacyl_synth_C"/>
</dbReference>
<accession>A0ABS5SAI4</accession>
<dbReference type="CDD" id="cd00834">
    <property type="entry name" value="KAS_I_II"/>
    <property type="match status" value="1"/>
</dbReference>
<dbReference type="Gene3D" id="3.40.47.10">
    <property type="match status" value="2"/>
</dbReference>
<dbReference type="InterPro" id="IPR018201">
    <property type="entry name" value="Ketoacyl_synth_AS"/>
</dbReference>
<dbReference type="PANTHER" id="PTHR11712">
    <property type="entry name" value="POLYKETIDE SYNTHASE-RELATED"/>
    <property type="match status" value="1"/>
</dbReference>
<dbReference type="Pfam" id="PF02801">
    <property type="entry name" value="Ketoacyl-synt_C"/>
    <property type="match status" value="1"/>
</dbReference>
<dbReference type="SUPFAM" id="SSF53901">
    <property type="entry name" value="Thiolase-like"/>
    <property type="match status" value="2"/>
</dbReference>
<dbReference type="InterPro" id="IPR016039">
    <property type="entry name" value="Thiolase-like"/>
</dbReference>
<feature type="domain" description="Ketosynthase family 3 (KS3)" evidence="4">
    <location>
        <begin position="3"/>
        <end position="401"/>
    </location>
</feature>
<dbReference type="PROSITE" id="PS00606">
    <property type="entry name" value="KS3_1"/>
    <property type="match status" value="1"/>
</dbReference>
<keyword evidence="2 3" id="KW-0808">Transferase</keyword>
<comment type="similarity">
    <text evidence="1 3">Belongs to the thiolase-like superfamily. Beta-ketoacyl-ACP synthases family.</text>
</comment>
<reference evidence="5 6" key="1">
    <citation type="submission" date="2021-05" db="EMBL/GenBank/DDBJ databases">
        <title>The draft genome of Geobacter luticola JCM 17780.</title>
        <authorList>
            <person name="Xu Z."/>
            <person name="Masuda Y."/>
            <person name="Itoh H."/>
            <person name="Senoo K."/>
        </authorList>
    </citation>
    <scope>NUCLEOTIDE SEQUENCE [LARGE SCALE GENOMIC DNA]</scope>
    <source>
        <strain evidence="5 6">JCM 17780</strain>
    </source>
</reference>
<dbReference type="InterPro" id="IPR020841">
    <property type="entry name" value="PKS_Beta-ketoAc_synthase_dom"/>
</dbReference>
<sequence>MLRKRIAITGLGVFSAAGKNVPAYRDALLNGRSAVGPVDLFDVSPFPSRIGAQVRDFDPRDHFDRRTADRLSRADQFGVIAAGEALTDSGIDGYYSPYDMGVSMGAGAGGMFQAEFWLQDTLSGRKGHPNALRGLLPDRTSTSIAGIYNLAGYQGSITTACSSSATAIGWGADLIATGRQKAVLCGGSDSLCVLTYAGFNSLRVVDPEPCAPFSLGRQGISLGEGAAFVVLEGEDDALRRGARIYGYVLGYAIVGEAYHMTAPEPNGTEAARAMTGALRAAGVGVHDVGWVNAHGTGTPLNDVVESKATRQVFGNRAGEVPLVSTKALTGHCLGAAGAMEALATIIALNEGIIPQTLNFRGVDPECDLEYCHEGLRRSDATVALSNSFAFGGNITSLVIGT</sequence>
<dbReference type="EMBL" id="JAHCVK010000001">
    <property type="protein sequence ID" value="MBT0652390.1"/>
    <property type="molecule type" value="Genomic_DNA"/>
</dbReference>
<evidence type="ECO:0000256" key="2">
    <source>
        <dbReference type="ARBA" id="ARBA00022679"/>
    </source>
</evidence>
<evidence type="ECO:0000313" key="5">
    <source>
        <dbReference type="EMBL" id="MBT0652390.1"/>
    </source>
</evidence>
<name>A0ABS5SAI4_9BACT</name>
<dbReference type="InterPro" id="IPR000794">
    <property type="entry name" value="Beta-ketoacyl_synthase"/>
</dbReference>